<accession>A0AAU8J9S2</accession>
<dbReference type="EMBL" id="CP159837">
    <property type="protein sequence ID" value="XCM35064.1"/>
    <property type="molecule type" value="Genomic_DNA"/>
</dbReference>
<gene>
    <name evidence="2" type="ORF">ABWT76_003718</name>
</gene>
<feature type="chain" id="PRO_5043403581" evidence="1">
    <location>
        <begin position="25"/>
        <end position="295"/>
    </location>
</feature>
<proteinExistence type="predicted"/>
<evidence type="ECO:0000256" key="1">
    <source>
        <dbReference type="SAM" id="SignalP"/>
    </source>
</evidence>
<dbReference type="PANTHER" id="PTHR31270:SF1">
    <property type="entry name" value="GLUTAMINYL-PEPTIDE CYCLOTRANSFERASE"/>
    <property type="match status" value="1"/>
</dbReference>
<dbReference type="RefSeq" id="WP_354634774.1">
    <property type="nucleotide sequence ID" value="NZ_CP159837.1"/>
</dbReference>
<dbReference type="InterPro" id="IPR007788">
    <property type="entry name" value="QCT"/>
</dbReference>
<dbReference type="InterPro" id="IPR011044">
    <property type="entry name" value="Quino_amine_DH_bsu"/>
</dbReference>
<reference evidence="2" key="1">
    <citation type="submission" date="2024-07" db="EMBL/GenBank/DDBJ databases">
        <authorList>
            <person name="Kim Y.J."/>
            <person name="Jeong J.Y."/>
        </authorList>
    </citation>
    <scope>NUCLEOTIDE SEQUENCE</scope>
    <source>
        <strain evidence="2">GIHE-MW2</strain>
    </source>
</reference>
<feature type="signal peptide" evidence="1">
    <location>
        <begin position="1"/>
        <end position="24"/>
    </location>
</feature>
<dbReference type="Gene3D" id="2.130.10.10">
    <property type="entry name" value="YVTN repeat-like/Quinoprotein amine dehydrogenase"/>
    <property type="match status" value="1"/>
</dbReference>
<evidence type="ECO:0000313" key="2">
    <source>
        <dbReference type="EMBL" id="XCM35064.1"/>
    </source>
</evidence>
<dbReference type="AlphaFoldDB" id="A0AAU8J9S2"/>
<dbReference type="PANTHER" id="PTHR31270">
    <property type="entry name" value="GLUTAMINYL-PEPTIDE CYCLOTRANSFERASE"/>
    <property type="match status" value="1"/>
</dbReference>
<dbReference type="SUPFAM" id="SSF50969">
    <property type="entry name" value="YVTN repeat-like/Quinoprotein amine dehydrogenase"/>
    <property type="match status" value="1"/>
</dbReference>
<sequence>MATNSLLTSILVFFIALTSSSCLKQAPKTSQISAGNVAEINQVVAENTVQLPNQTPENQTPKIPVQGYKIINTYPHDPKAFTQGLVYHQGVFYEGTGLEGQSSLRKVELETGKVLQIHRLAEQDFGEGIVIWQDKIIQLTWTSQVGFVYDLETFEQVGEFNYPTEGWGITHDGEKLIMSDGTDTLYFLDPETFEEIGQVKVKYGNQPVNRLNELEYINGEVFANVWMTDLIVRIDPKTGQIVGVIDLSGLHHASGQKMQGNDVLNGIAYDPEGDRLFVTGKLWPNLYEIELVPKP</sequence>
<dbReference type="Pfam" id="PF05096">
    <property type="entry name" value="Glu_cyclase_2"/>
    <property type="match status" value="1"/>
</dbReference>
<organism evidence="2">
    <name type="scientific">Planktothricoides raciborskii GIHE-MW2</name>
    <dbReference type="NCBI Taxonomy" id="2792601"/>
    <lineage>
        <taxon>Bacteria</taxon>
        <taxon>Bacillati</taxon>
        <taxon>Cyanobacteriota</taxon>
        <taxon>Cyanophyceae</taxon>
        <taxon>Oscillatoriophycideae</taxon>
        <taxon>Oscillatoriales</taxon>
        <taxon>Oscillatoriaceae</taxon>
        <taxon>Planktothricoides</taxon>
    </lineage>
</organism>
<name>A0AAU8J9S2_9CYAN</name>
<protein>
    <submittedName>
        <fullName evidence="2">Glutaminyl-peptide cyclotransferase</fullName>
    </submittedName>
</protein>
<keyword evidence="1" id="KW-0732">Signal</keyword>
<dbReference type="GO" id="GO:0016603">
    <property type="term" value="F:glutaminyl-peptide cyclotransferase activity"/>
    <property type="evidence" value="ECO:0007669"/>
    <property type="project" value="InterPro"/>
</dbReference>
<dbReference type="InterPro" id="IPR015943">
    <property type="entry name" value="WD40/YVTN_repeat-like_dom_sf"/>
</dbReference>